<evidence type="ECO:0000313" key="4">
    <source>
        <dbReference type="Proteomes" id="UP000544331"/>
    </source>
</evidence>
<keyword evidence="3" id="KW-0808">Transferase</keyword>
<dbReference type="AlphaFoldDB" id="A0A8H5XR97"/>
<evidence type="ECO:0000259" key="2">
    <source>
        <dbReference type="PROSITE" id="PS50011"/>
    </source>
</evidence>
<gene>
    <name evidence="3" type="ORF">FMUND_15045</name>
</gene>
<feature type="compositionally biased region" description="Acidic residues" evidence="1">
    <location>
        <begin position="280"/>
        <end position="290"/>
    </location>
</feature>
<dbReference type="GO" id="GO:0005524">
    <property type="term" value="F:ATP binding"/>
    <property type="evidence" value="ECO:0007669"/>
    <property type="project" value="InterPro"/>
</dbReference>
<organism evidence="3 4">
    <name type="scientific">Fusarium mundagurra</name>
    <dbReference type="NCBI Taxonomy" id="1567541"/>
    <lineage>
        <taxon>Eukaryota</taxon>
        <taxon>Fungi</taxon>
        <taxon>Dikarya</taxon>
        <taxon>Ascomycota</taxon>
        <taxon>Pezizomycotina</taxon>
        <taxon>Sordariomycetes</taxon>
        <taxon>Hypocreomycetidae</taxon>
        <taxon>Hypocreales</taxon>
        <taxon>Nectriaceae</taxon>
        <taxon>Fusarium</taxon>
        <taxon>Fusarium fujikuroi species complex</taxon>
    </lineage>
</organism>
<evidence type="ECO:0000256" key="1">
    <source>
        <dbReference type="SAM" id="MobiDB-lite"/>
    </source>
</evidence>
<dbReference type="InterPro" id="IPR000719">
    <property type="entry name" value="Prot_kinase_dom"/>
</dbReference>
<dbReference type="EMBL" id="JAAOAN010000876">
    <property type="protein sequence ID" value="KAF5698675.1"/>
    <property type="molecule type" value="Genomic_DNA"/>
</dbReference>
<name>A0A8H5XR97_9HYPO</name>
<sequence>MPFAQPCHRNNNRSFLDDTRRHDEPDRPNLSSTNYPVDYIRKGTRKSLESAFIQSLVFFPTRLSIPTPAGLREILLRPVSSEIGLRNSERDVVENAVQKLMDATHNDPSLRSHLGLDGTVTFESHTNLGITDDSLSESMEQASIGSRPPSRMTRRRKARGKGNRGDQFCIYRTSDDQNVPVVAIEYKAPHKLRRGEIITGLVSEIQPDHDVINQEGEGYKFAARRLSTAVVTQLYSYMIDRKPRRETPYKAQRWKGFMRSPIRTRSRCLPPQDGAQPPTDDSEDDDDDESPSPTPNPTVGRSGLTTSTDVGSSEMQEHDGSAASQEGTIVRPNIQDRPYCTHECLRGLAFGGSMDEKCPNLANHGNIHITLREFLRLAKVQLAVDRGKDADCVPLYLSGSRGSLFKFCLSSYGYTLVAKGVEAIDTKHLRYENKIYSHIQDLQGKFVPVCLGVMHLIKPYYYDSGMYEDFIFLSYGRRPVLRNLGEVNADITNKILAALGRLHQYGVLHHDAEPRNVLYNKRTGRYMIVDLMLAEFHDRQPLGPININGRNQKRK</sequence>
<dbReference type="SUPFAM" id="SSF56112">
    <property type="entry name" value="Protein kinase-like (PK-like)"/>
    <property type="match status" value="1"/>
</dbReference>
<dbReference type="GO" id="GO:0004672">
    <property type="term" value="F:protein kinase activity"/>
    <property type="evidence" value="ECO:0007669"/>
    <property type="project" value="InterPro"/>
</dbReference>
<feature type="domain" description="Protein kinase" evidence="2">
    <location>
        <begin position="390"/>
        <end position="555"/>
    </location>
</feature>
<feature type="compositionally biased region" description="Basic residues" evidence="1">
    <location>
        <begin position="152"/>
        <end position="162"/>
    </location>
</feature>
<evidence type="ECO:0000313" key="3">
    <source>
        <dbReference type="EMBL" id="KAF5698675.1"/>
    </source>
</evidence>
<accession>A0A8H5XR97</accession>
<feature type="region of interest" description="Disordered" evidence="1">
    <location>
        <begin position="135"/>
        <end position="167"/>
    </location>
</feature>
<reference evidence="3 4" key="1">
    <citation type="submission" date="2020-05" db="EMBL/GenBank/DDBJ databases">
        <title>Identification and distribution of gene clusters putatively required for synthesis of sphingolipid metabolism inhibitors in phylogenetically diverse species of the filamentous fungus Fusarium.</title>
        <authorList>
            <person name="Kim H.-S."/>
            <person name="Busman M."/>
            <person name="Brown D.W."/>
            <person name="Divon H."/>
            <person name="Uhlig S."/>
            <person name="Proctor R.H."/>
        </authorList>
    </citation>
    <scope>NUCLEOTIDE SEQUENCE [LARGE SCALE GENOMIC DNA]</scope>
    <source>
        <strain evidence="3 4">NRRL 66235</strain>
    </source>
</reference>
<feature type="compositionally biased region" description="Basic and acidic residues" evidence="1">
    <location>
        <begin position="15"/>
        <end position="27"/>
    </location>
</feature>
<dbReference type="InterPro" id="IPR011009">
    <property type="entry name" value="Kinase-like_dom_sf"/>
</dbReference>
<keyword evidence="4" id="KW-1185">Reference proteome</keyword>
<protein>
    <submittedName>
        <fullName evidence="3">Serine threonine kinase</fullName>
    </submittedName>
</protein>
<feature type="region of interest" description="Disordered" evidence="1">
    <location>
        <begin position="1"/>
        <end position="34"/>
    </location>
</feature>
<dbReference type="Gene3D" id="1.10.510.10">
    <property type="entry name" value="Transferase(Phosphotransferase) domain 1"/>
    <property type="match status" value="1"/>
</dbReference>
<feature type="region of interest" description="Disordered" evidence="1">
    <location>
        <begin position="261"/>
        <end position="330"/>
    </location>
</feature>
<comment type="caution">
    <text evidence="3">The sequence shown here is derived from an EMBL/GenBank/DDBJ whole genome shotgun (WGS) entry which is preliminary data.</text>
</comment>
<dbReference type="PROSITE" id="PS50011">
    <property type="entry name" value="PROTEIN_KINASE_DOM"/>
    <property type="match status" value="1"/>
</dbReference>
<dbReference type="OrthoDB" id="2156052at2759"/>
<proteinExistence type="predicted"/>
<feature type="compositionally biased region" description="Polar residues" evidence="1">
    <location>
        <begin position="303"/>
        <end position="314"/>
    </location>
</feature>
<keyword evidence="3" id="KW-0418">Kinase</keyword>
<dbReference type="Proteomes" id="UP000544331">
    <property type="component" value="Unassembled WGS sequence"/>
</dbReference>